<accession>A0AAV4MWA3</accession>
<dbReference type="InterPro" id="IPR028842">
    <property type="entry name" value="Afadin"/>
</dbReference>
<feature type="domain" description="Dilute" evidence="2">
    <location>
        <begin position="307"/>
        <end position="335"/>
    </location>
</feature>
<protein>
    <submittedName>
        <fullName evidence="3">Afadin</fullName>
    </submittedName>
</protein>
<dbReference type="GO" id="GO:0005912">
    <property type="term" value="C:adherens junction"/>
    <property type="evidence" value="ECO:0007669"/>
    <property type="project" value="TreeGrafter"/>
</dbReference>
<gene>
    <name evidence="3" type="primary">AFDN</name>
    <name evidence="3" type="ORF">CEXT_208931</name>
</gene>
<evidence type="ECO:0000313" key="3">
    <source>
        <dbReference type="EMBL" id="GIX76756.1"/>
    </source>
</evidence>
<feature type="compositionally biased region" description="Basic residues" evidence="1">
    <location>
        <begin position="1"/>
        <end position="10"/>
    </location>
</feature>
<dbReference type="PANTHER" id="PTHR10398:SF2">
    <property type="entry name" value="AFADIN"/>
    <property type="match status" value="1"/>
</dbReference>
<sequence length="335" mass="38696">MIQQQHHRNRGVLSFHVRRRPADYQPRKRKKKPKPTKDDISYRSDEANEKLPYLLELNPDGSESHGAPKKHRLYLLMLLKLLFGPNVQPRHCVIAHTQGIVTVTPSSRDAETYVNNMRIYETTILQNGMVVRFGKLHTFRFVDPLHDQKHGMLPDPRQHPEFIERSRREDQLSLHHHGSYETTFDADGNVETVSTHSRDERLSKKSDDALSHRSLGRESTQGRGSCERFEQKRGNDPILPAVLEFWEEGREEAFLSAAISQLDPSQVQFKLSPTYALYMAARYRASTHFRPETTPNDRAHRLTALMNNVAAVMHQVIQDRYRDASALAFWLANTS</sequence>
<dbReference type="GO" id="GO:0032880">
    <property type="term" value="P:regulation of protein localization"/>
    <property type="evidence" value="ECO:0007669"/>
    <property type="project" value="TreeGrafter"/>
</dbReference>
<proteinExistence type="predicted"/>
<comment type="caution">
    <text evidence="3">The sequence shown here is derived from an EMBL/GenBank/DDBJ whole genome shotgun (WGS) entry which is preliminary data.</text>
</comment>
<evidence type="ECO:0000259" key="2">
    <source>
        <dbReference type="PROSITE" id="PS51126"/>
    </source>
</evidence>
<dbReference type="AlphaFoldDB" id="A0AAV4MWA3"/>
<evidence type="ECO:0000256" key="1">
    <source>
        <dbReference type="SAM" id="MobiDB-lite"/>
    </source>
</evidence>
<keyword evidence="4" id="KW-1185">Reference proteome</keyword>
<dbReference type="CDD" id="cd22711">
    <property type="entry name" value="FHA_AFDN"/>
    <property type="match status" value="1"/>
</dbReference>
<name>A0AAV4MWA3_CAEEX</name>
<dbReference type="PROSITE" id="PS51126">
    <property type="entry name" value="DILUTE"/>
    <property type="match status" value="1"/>
</dbReference>
<dbReference type="GO" id="GO:0050839">
    <property type="term" value="F:cell adhesion molecule binding"/>
    <property type="evidence" value="ECO:0007669"/>
    <property type="project" value="TreeGrafter"/>
</dbReference>
<dbReference type="Pfam" id="PF00498">
    <property type="entry name" value="FHA"/>
    <property type="match status" value="1"/>
</dbReference>
<dbReference type="InterPro" id="IPR008984">
    <property type="entry name" value="SMAD_FHA_dom_sf"/>
</dbReference>
<organism evidence="3 4">
    <name type="scientific">Caerostris extrusa</name>
    <name type="common">Bark spider</name>
    <name type="synonym">Caerostris bankana</name>
    <dbReference type="NCBI Taxonomy" id="172846"/>
    <lineage>
        <taxon>Eukaryota</taxon>
        <taxon>Metazoa</taxon>
        <taxon>Ecdysozoa</taxon>
        <taxon>Arthropoda</taxon>
        <taxon>Chelicerata</taxon>
        <taxon>Arachnida</taxon>
        <taxon>Araneae</taxon>
        <taxon>Araneomorphae</taxon>
        <taxon>Entelegynae</taxon>
        <taxon>Araneoidea</taxon>
        <taxon>Araneidae</taxon>
        <taxon>Caerostris</taxon>
    </lineage>
</organism>
<dbReference type="EMBL" id="BPLR01002692">
    <property type="protein sequence ID" value="GIX76756.1"/>
    <property type="molecule type" value="Genomic_DNA"/>
</dbReference>
<dbReference type="SUPFAM" id="SSF49879">
    <property type="entry name" value="SMAD/FHA domain"/>
    <property type="match status" value="1"/>
</dbReference>
<dbReference type="Proteomes" id="UP001054945">
    <property type="component" value="Unassembled WGS sequence"/>
</dbReference>
<dbReference type="InterPro" id="IPR002710">
    <property type="entry name" value="Dilute_dom"/>
</dbReference>
<evidence type="ECO:0000313" key="4">
    <source>
        <dbReference type="Proteomes" id="UP001054945"/>
    </source>
</evidence>
<reference evidence="3 4" key="1">
    <citation type="submission" date="2021-06" db="EMBL/GenBank/DDBJ databases">
        <title>Caerostris extrusa draft genome.</title>
        <authorList>
            <person name="Kono N."/>
            <person name="Arakawa K."/>
        </authorList>
    </citation>
    <scope>NUCLEOTIDE SEQUENCE [LARGE SCALE GENOMIC DNA]</scope>
</reference>
<feature type="region of interest" description="Disordered" evidence="1">
    <location>
        <begin position="179"/>
        <end position="232"/>
    </location>
</feature>
<feature type="compositionally biased region" description="Basic and acidic residues" evidence="1">
    <location>
        <begin position="196"/>
        <end position="211"/>
    </location>
</feature>
<feature type="region of interest" description="Disordered" evidence="1">
    <location>
        <begin position="1"/>
        <end position="43"/>
    </location>
</feature>
<dbReference type="PANTHER" id="PTHR10398">
    <property type="entry name" value="AFADIN"/>
    <property type="match status" value="1"/>
</dbReference>
<dbReference type="Gene3D" id="2.60.200.20">
    <property type="match status" value="1"/>
</dbReference>
<dbReference type="InterPro" id="IPR000253">
    <property type="entry name" value="FHA_dom"/>
</dbReference>